<dbReference type="EMBL" id="ANKD01000212">
    <property type="protein sequence ID" value="EPC76387.1"/>
    <property type="molecule type" value="Genomic_DNA"/>
</dbReference>
<dbReference type="PANTHER" id="PTHR30146">
    <property type="entry name" value="LACI-RELATED TRANSCRIPTIONAL REPRESSOR"/>
    <property type="match status" value="1"/>
</dbReference>
<dbReference type="SMART" id="SM00354">
    <property type="entry name" value="HTH_LACI"/>
    <property type="match status" value="1"/>
</dbReference>
<dbReference type="GO" id="GO:0003700">
    <property type="term" value="F:DNA-binding transcription factor activity"/>
    <property type="evidence" value="ECO:0007669"/>
    <property type="project" value="TreeGrafter"/>
</dbReference>
<evidence type="ECO:0000256" key="1">
    <source>
        <dbReference type="ARBA" id="ARBA00023015"/>
    </source>
</evidence>
<keyword evidence="1" id="KW-0805">Transcription regulation</keyword>
<feature type="non-terminal residue" evidence="5">
    <location>
        <position position="136"/>
    </location>
</feature>
<proteinExistence type="predicted"/>
<reference evidence="5 6" key="1">
    <citation type="journal article" date="2013" name="PLoS ONE">
        <title>Lactobacillus paracasei comparative genomics: towards species pan-genome definition and exploitation of diversity.</title>
        <authorList>
            <person name="Smokvina T."/>
            <person name="Wels M."/>
            <person name="Polka J."/>
            <person name="Chervaux C."/>
            <person name="Brisse S."/>
            <person name="Boekhorst J."/>
            <person name="van Hylckama Vlieg J.E."/>
            <person name="Siezen R.J."/>
        </authorList>
    </citation>
    <scope>NUCLEOTIDE SEQUENCE [LARGE SCALE GENOMIC DNA]</scope>
    <source>
        <strain evidence="5 6">Lpp71</strain>
    </source>
</reference>
<dbReference type="CDD" id="cd01392">
    <property type="entry name" value="HTH_LacI"/>
    <property type="match status" value="1"/>
</dbReference>
<protein>
    <submittedName>
        <fullName evidence="5">Transcription regulator of beta-galactosidase protein</fullName>
    </submittedName>
</protein>
<organism evidence="5 6">
    <name type="scientific">Lacticaseibacillus paracasei subsp. paracasei Lpp71</name>
    <dbReference type="NCBI Taxonomy" id="1256207"/>
    <lineage>
        <taxon>Bacteria</taxon>
        <taxon>Bacillati</taxon>
        <taxon>Bacillota</taxon>
        <taxon>Bacilli</taxon>
        <taxon>Lactobacillales</taxon>
        <taxon>Lactobacillaceae</taxon>
        <taxon>Lacticaseibacillus</taxon>
    </lineage>
</organism>
<dbReference type="AlphaFoldDB" id="A0A8E0MFD3"/>
<accession>A0A8E0MFD3</accession>
<gene>
    <name evidence="5" type="ORF">Lpp71_04611</name>
</gene>
<name>A0A8E0MFD3_LACPA</name>
<keyword evidence="3" id="KW-0804">Transcription</keyword>
<dbReference type="InterPro" id="IPR000843">
    <property type="entry name" value="HTH_LacI"/>
</dbReference>
<dbReference type="Pfam" id="PF00356">
    <property type="entry name" value="LacI"/>
    <property type="match status" value="1"/>
</dbReference>
<dbReference type="PROSITE" id="PS00356">
    <property type="entry name" value="HTH_LACI_1"/>
    <property type="match status" value="1"/>
</dbReference>
<evidence type="ECO:0000259" key="4">
    <source>
        <dbReference type="PROSITE" id="PS50932"/>
    </source>
</evidence>
<comment type="caution">
    <text evidence="5">The sequence shown here is derived from an EMBL/GenBank/DDBJ whole genome shotgun (WGS) entry which is preliminary data.</text>
</comment>
<dbReference type="PANTHER" id="PTHR30146:SF149">
    <property type="entry name" value="HTH-TYPE TRANSCRIPTIONAL REGULATOR EBGR"/>
    <property type="match status" value="1"/>
</dbReference>
<dbReference type="InterPro" id="IPR010982">
    <property type="entry name" value="Lambda_DNA-bd_dom_sf"/>
</dbReference>
<evidence type="ECO:0000313" key="5">
    <source>
        <dbReference type="EMBL" id="EPC76387.1"/>
    </source>
</evidence>
<dbReference type="SUPFAM" id="SSF47413">
    <property type="entry name" value="lambda repressor-like DNA-binding domains"/>
    <property type="match status" value="1"/>
</dbReference>
<dbReference type="Proteomes" id="UP000014252">
    <property type="component" value="Unassembled WGS sequence"/>
</dbReference>
<feature type="domain" description="HTH lacI-type" evidence="4">
    <location>
        <begin position="8"/>
        <end position="64"/>
    </location>
</feature>
<dbReference type="GO" id="GO:0000976">
    <property type="term" value="F:transcription cis-regulatory region binding"/>
    <property type="evidence" value="ECO:0007669"/>
    <property type="project" value="TreeGrafter"/>
</dbReference>
<sequence length="136" mass="15196">METEKTMTTITDIAKAAGVSIATVSRILNYDTTLAVTPETRQRVLKTAEKLAYKPRRRKRVSPQTTVALIQWRSEQEELNDLYYLQIQYAIEARAASAGYHLQSLHLEQLAAETTQNVQGVIALGKYDAGEVATIK</sequence>
<keyword evidence="2" id="KW-0238">DNA-binding</keyword>
<dbReference type="PROSITE" id="PS50932">
    <property type="entry name" value="HTH_LACI_2"/>
    <property type="match status" value="1"/>
</dbReference>
<evidence type="ECO:0000256" key="3">
    <source>
        <dbReference type="ARBA" id="ARBA00023163"/>
    </source>
</evidence>
<dbReference type="Gene3D" id="1.10.260.40">
    <property type="entry name" value="lambda repressor-like DNA-binding domains"/>
    <property type="match status" value="1"/>
</dbReference>
<evidence type="ECO:0000256" key="2">
    <source>
        <dbReference type="ARBA" id="ARBA00023125"/>
    </source>
</evidence>
<dbReference type="PRINTS" id="PR00036">
    <property type="entry name" value="HTHLACI"/>
</dbReference>
<evidence type="ECO:0000313" key="6">
    <source>
        <dbReference type="Proteomes" id="UP000014252"/>
    </source>
</evidence>